<dbReference type="Proteomes" id="UP000572680">
    <property type="component" value="Unassembled WGS sequence"/>
</dbReference>
<protein>
    <submittedName>
        <fullName evidence="1">Uncharacterized protein</fullName>
    </submittedName>
</protein>
<sequence length="116" mass="12743">MDVIRHTLTRVAGGYRPNRCKRGDGPNGLGHVWLVFTAHATGHPRPVDGAMPGLHWAEREELAELAARTAARARGTVTDAQWRDRPGLEPVWCRWIVAVGLITMSADDLEAIDNAL</sequence>
<proteinExistence type="predicted"/>
<organism evidence="1 2">
    <name type="scientific">Actinomadura namibiensis</name>
    <dbReference type="NCBI Taxonomy" id="182080"/>
    <lineage>
        <taxon>Bacteria</taxon>
        <taxon>Bacillati</taxon>
        <taxon>Actinomycetota</taxon>
        <taxon>Actinomycetes</taxon>
        <taxon>Streptosporangiales</taxon>
        <taxon>Thermomonosporaceae</taxon>
        <taxon>Actinomadura</taxon>
    </lineage>
</organism>
<keyword evidence="2" id="KW-1185">Reference proteome</keyword>
<reference evidence="1 2" key="1">
    <citation type="submission" date="2020-08" db="EMBL/GenBank/DDBJ databases">
        <title>Genomic Encyclopedia of Type Strains, Phase IV (KMG-IV): sequencing the most valuable type-strain genomes for metagenomic binning, comparative biology and taxonomic classification.</title>
        <authorList>
            <person name="Goeker M."/>
        </authorList>
    </citation>
    <scope>NUCLEOTIDE SEQUENCE [LARGE SCALE GENOMIC DNA]</scope>
    <source>
        <strain evidence="1 2">DSM 44197</strain>
    </source>
</reference>
<dbReference type="RefSeq" id="WP_182848782.1">
    <property type="nucleotide sequence ID" value="NZ_BAAALP010000073.1"/>
</dbReference>
<gene>
    <name evidence="1" type="ORF">HNR61_008603</name>
</gene>
<comment type="caution">
    <text evidence="1">The sequence shown here is derived from an EMBL/GenBank/DDBJ whole genome shotgun (WGS) entry which is preliminary data.</text>
</comment>
<dbReference type="EMBL" id="JACJIA010000018">
    <property type="protein sequence ID" value="MBA8956913.1"/>
    <property type="molecule type" value="Genomic_DNA"/>
</dbReference>
<name>A0A7W3LYX0_ACTNM</name>
<accession>A0A7W3LYX0</accession>
<evidence type="ECO:0000313" key="1">
    <source>
        <dbReference type="EMBL" id="MBA8956913.1"/>
    </source>
</evidence>
<dbReference type="AlphaFoldDB" id="A0A7W3LYX0"/>
<evidence type="ECO:0000313" key="2">
    <source>
        <dbReference type="Proteomes" id="UP000572680"/>
    </source>
</evidence>